<comment type="caution">
    <text evidence="2">The sequence shown here is derived from an EMBL/GenBank/DDBJ whole genome shotgun (WGS) entry which is preliminary data.</text>
</comment>
<feature type="region of interest" description="Disordered" evidence="1">
    <location>
        <begin position="275"/>
        <end position="333"/>
    </location>
</feature>
<feature type="compositionally biased region" description="Basic and acidic residues" evidence="1">
    <location>
        <begin position="235"/>
        <end position="245"/>
    </location>
</feature>
<feature type="region of interest" description="Disordered" evidence="1">
    <location>
        <begin position="61"/>
        <end position="85"/>
    </location>
</feature>
<proteinExistence type="predicted"/>
<evidence type="ECO:0000313" key="2">
    <source>
        <dbReference type="EMBL" id="KAJ7729907.1"/>
    </source>
</evidence>
<sequence length="333" mass="37031">MAFKKTGVIPLNRDVVTEQMMAPSLESSSRATLPIPQSSPIKAMSSMIVDYLDYQKIQTAPRDEDDDALTQAPSSPTPRTSAPAPLFARAAVDSLSRTSGSFLTTSSPLKSTSAPPAFKPFTISPIKSTSRYAPLLLREVLSAREQELVDALREADARDTARKLSMIEMQAGVLLAGMYSTRAQTQLQAQETKTTKKKKGGRRKMGDGKAKYFTGEDFFRMAQQDALDKEEEEANKERRKVDKESRAGVLADWQAMNNAIRDRNEAKKVTFTADVVAWEAERDEAKAEKRRKEWDKPKWKDYGSERLLPRPKKPADDDESDSSSNPDADGDSD</sequence>
<evidence type="ECO:0000256" key="1">
    <source>
        <dbReference type="SAM" id="MobiDB-lite"/>
    </source>
</evidence>
<dbReference type="AlphaFoldDB" id="A0AAD7MRI0"/>
<accession>A0AAD7MRI0</accession>
<protein>
    <submittedName>
        <fullName evidence="2">Uncharacterized protein</fullName>
    </submittedName>
</protein>
<dbReference type="Proteomes" id="UP001215598">
    <property type="component" value="Unassembled WGS sequence"/>
</dbReference>
<keyword evidence="3" id="KW-1185">Reference proteome</keyword>
<reference evidence="2" key="1">
    <citation type="submission" date="2023-03" db="EMBL/GenBank/DDBJ databases">
        <title>Massive genome expansion in bonnet fungi (Mycena s.s.) driven by repeated elements and novel gene families across ecological guilds.</title>
        <authorList>
            <consortium name="Lawrence Berkeley National Laboratory"/>
            <person name="Harder C.B."/>
            <person name="Miyauchi S."/>
            <person name="Viragh M."/>
            <person name="Kuo A."/>
            <person name="Thoen E."/>
            <person name="Andreopoulos B."/>
            <person name="Lu D."/>
            <person name="Skrede I."/>
            <person name="Drula E."/>
            <person name="Henrissat B."/>
            <person name="Morin E."/>
            <person name="Kohler A."/>
            <person name="Barry K."/>
            <person name="LaButti K."/>
            <person name="Morin E."/>
            <person name="Salamov A."/>
            <person name="Lipzen A."/>
            <person name="Mereny Z."/>
            <person name="Hegedus B."/>
            <person name="Baldrian P."/>
            <person name="Stursova M."/>
            <person name="Weitz H."/>
            <person name="Taylor A."/>
            <person name="Grigoriev I.V."/>
            <person name="Nagy L.G."/>
            <person name="Martin F."/>
            <person name="Kauserud H."/>
        </authorList>
    </citation>
    <scope>NUCLEOTIDE SEQUENCE</scope>
    <source>
        <strain evidence="2">CBHHK182m</strain>
    </source>
</reference>
<feature type="compositionally biased region" description="Low complexity" evidence="1">
    <location>
        <begin position="70"/>
        <end position="85"/>
    </location>
</feature>
<name>A0AAD7MRI0_9AGAR</name>
<feature type="compositionally biased region" description="Basic and acidic residues" evidence="1">
    <location>
        <begin position="279"/>
        <end position="308"/>
    </location>
</feature>
<evidence type="ECO:0000313" key="3">
    <source>
        <dbReference type="Proteomes" id="UP001215598"/>
    </source>
</evidence>
<organism evidence="2 3">
    <name type="scientific">Mycena metata</name>
    <dbReference type="NCBI Taxonomy" id="1033252"/>
    <lineage>
        <taxon>Eukaryota</taxon>
        <taxon>Fungi</taxon>
        <taxon>Dikarya</taxon>
        <taxon>Basidiomycota</taxon>
        <taxon>Agaricomycotina</taxon>
        <taxon>Agaricomycetes</taxon>
        <taxon>Agaricomycetidae</taxon>
        <taxon>Agaricales</taxon>
        <taxon>Marasmiineae</taxon>
        <taxon>Mycenaceae</taxon>
        <taxon>Mycena</taxon>
    </lineage>
</organism>
<gene>
    <name evidence="2" type="ORF">B0H16DRAFT_1469782</name>
</gene>
<feature type="region of interest" description="Disordered" evidence="1">
    <location>
        <begin position="226"/>
        <end position="245"/>
    </location>
</feature>
<dbReference type="EMBL" id="JARKIB010000162">
    <property type="protein sequence ID" value="KAJ7729907.1"/>
    <property type="molecule type" value="Genomic_DNA"/>
</dbReference>